<keyword evidence="4 17" id="KW-0808">Transferase</keyword>
<dbReference type="Pfam" id="PF01186">
    <property type="entry name" value="Lysyl_oxidase"/>
    <property type="match status" value="1"/>
</dbReference>
<evidence type="ECO:0000313" key="21">
    <source>
        <dbReference type="Proteomes" id="UP001165289"/>
    </source>
</evidence>
<comment type="function">
    <text evidence="17">RNA cytidine acetyltransferase with specificity toward both 18S rRNA and tRNAs. Catalyzes the formation of N(4)-acetylcytidine (ac4C) in 18S rRNA. Required for early nucleolar cleavages of precursor rRNA at sites A0, A1 and A2 during 18S rRNA synthesis. Catalyzes the formation of ac4C in serine and leucine tRNAs. Requires a tRNA-binding adapter protein for full tRNA acetyltransferase activity but not for 18S rRNA acetylation.</text>
</comment>
<dbReference type="InterPro" id="IPR016181">
    <property type="entry name" value="Acyl_CoA_acyltransferase"/>
</dbReference>
<dbReference type="Gene3D" id="3.40.630.30">
    <property type="match status" value="1"/>
</dbReference>
<feature type="domain" description="SRCR" evidence="19">
    <location>
        <begin position="370"/>
        <end position="483"/>
    </location>
</feature>
<protein>
    <recommendedName>
        <fullName evidence="16 17">RNA cytidine acetyltransferase</fullName>
        <ecNumber evidence="17">2.3.1.-</ecNumber>
    </recommendedName>
    <alternativeName>
        <fullName evidence="17">18S rRNA cytosine acetyltransferase</fullName>
    </alternativeName>
</protein>
<dbReference type="EC" id="2.3.1.-" evidence="17"/>
<reference evidence="20 21" key="1">
    <citation type="journal article" date="2023" name="BMC Biol.">
        <title>The compact genome of the sponge Oopsacas minuta (Hexactinellida) is lacking key metazoan core genes.</title>
        <authorList>
            <person name="Santini S."/>
            <person name="Schenkelaars Q."/>
            <person name="Jourda C."/>
            <person name="Duchesne M."/>
            <person name="Belahbib H."/>
            <person name="Rocher C."/>
            <person name="Selva M."/>
            <person name="Riesgo A."/>
            <person name="Vervoort M."/>
            <person name="Leys S.P."/>
            <person name="Kodjabachian L."/>
            <person name="Le Bivic A."/>
            <person name="Borchiellini C."/>
            <person name="Claverie J.M."/>
            <person name="Renard E."/>
        </authorList>
    </citation>
    <scope>NUCLEOTIDE SEQUENCE [LARGE SCALE GENOMIC DNA]</scope>
    <source>
        <strain evidence="20">SPO-2</strain>
    </source>
</reference>
<evidence type="ECO:0000256" key="9">
    <source>
        <dbReference type="ARBA" id="ARBA00022741"/>
    </source>
</evidence>
<dbReference type="InterPro" id="IPR007807">
    <property type="entry name" value="TcmA/NAT10_helicase"/>
</dbReference>
<dbReference type="SUPFAM" id="SSF56487">
    <property type="entry name" value="SRCR-like"/>
    <property type="match status" value="3"/>
</dbReference>
<evidence type="ECO:0000256" key="6">
    <source>
        <dbReference type="ARBA" id="ARBA00022694"/>
    </source>
</evidence>
<evidence type="ECO:0000256" key="8">
    <source>
        <dbReference type="ARBA" id="ARBA00022737"/>
    </source>
</evidence>
<evidence type="ECO:0000256" key="1">
    <source>
        <dbReference type="ARBA" id="ARBA00004167"/>
    </source>
</evidence>
<sequence>MSLFCQYVLLFWQVKECELPQVEGGGLIVILLRTLNSLKQLYTLTMDVHARYRTDSHQDVVGRFNERFLLSLTACHAFLALDDTYHVLPLSSRTMKNLTVLPTVVNATSDELGKLKDSLSDTKPLIDVLKCCCTLDQSKTLLKLADSISDKTLRTTISITAVRGRGKSACMGLALSMAIAFGYGAIFVTSPSPENLRTLFEFLFKGLDALGYEEHIDYEILRSTNPEFKGAVTRLNVFREHRQIVQYIHPNDSHYLSHAELLVIDEAAAIPLPMVRKLMGPYLIFMASTVNGYEGTGRSLSLKLIDQLKKQSIQQSVPLTDEPQLTSSRLLQEVTLEEPIRYGVGDLVEKWLHDLLCLDVNKQLMGYIDVRLVQDYRCRESSRSVSGRVEVFFNGRWGTICRNRLTKDTGDLLCREMGYSHSQYSNNFFCSRAPYNVPMLLSYIECRGSEPSFKQCIISEDKPRFCRDYYGYYHGRDLALTCYKKTYDEPESLPVSLYLPGLDIPDSPDIEIPKLQSRCSGVVQISYNGEEGFISSIGVDRIVGSIVCEQLGYYTYLGPVPPEYLLDIYEPILLAKPYCTGSENELKDCSHWGWGPFPHLAEYGVFSVQCACEAKFECGELEQSEIRLRSKVKPWEGRLEVKIDDEWGSVCNHGFLRQSAIVACRQLGFRFIGYTSRDLRNAGYGAINLRDVACKGNEEKLTDCSHTVITSTNDHYCRYHYTDIMLRCEAEPPEPQVRLETPVSLPYGNRFGGECNLLEFKHGEEWFPHCCEDNTGIQYNLATVCREAKGQYLSNSGCTAPRSDIIYSSQGNYTCEKGSCYTDGCNSQEFNISVSCPSQQYTYVCCSSVLPDLVPNIDILLRSLGGIFNTHSTNLIYTRYKKCAVEDGCLAPDADPDNRYDRRTLLTFSTRSDNLGSDHFRPAVSSDQWDYHQCHGHYHSIEHFVDYSLKSFDGFVSVGEGHKASFCLEDSGCFPGGVASHRCGYGRTGNQGISPNCYDLYSEYLDCQWIDVTSTPPGLYRLELDMNPSKYVPESDFSNNKITCIIDFEIYYFRTYSCEYESVPRILSGCPSPSECDLYFVNRDTLFSYHKASEQFLHRVMSLYVSSHYRNTPNDLQLMSDAPAHNVFVLLGPTALNQATLPEILVVMQVCLEGAISSARMKSGLSKGMKASGDLIPWTVSEQFQDFEFCNLSGARVVRIATHPDYQGMGYGSRALSLLKQYYSGLIPCTDGEEGEEDRSIQSVKEIDPNEKETLISEQIKPRQNLPPLLLQLSERRAEKLDYLGVSYGVTEPLLKFWKRADYLPVYMRQTPNELTGEHTVVMLQGITSPQSTPEWLEAYWTDFTRRFIQLLSYQFKQFPVSLALNVLYRNRRQQVSNTDELNNGSKNTATDSNIITLSELYVFFTKYDLKRIHLYARHLVDYHLIVDLLPNVARLYFLERTNFRLSLAQCAVLLGMGLQHKSPDDISNEMELPATQLLGLFVRSIRKFSKFFKDLEESGIADSLPSVSRTMNTELSIVGEEGVPLEQELQQAAKEVRVQQERELKEFLHTDLSQYSVTGAEQDWEMALGSGKKQTIVSIPSSAKRKHIDTDETLKELNRIGNDKKFKKHSKKR</sequence>
<evidence type="ECO:0000256" key="2">
    <source>
        <dbReference type="ARBA" id="ARBA00004604"/>
    </source>
</evidence>
<keyword evidence="6 17" id="KW-0819">tRNA processing</keyword>
<evidence type="ECO:0000256" key="10">
    <source>
        <dbReference type="ARBA" id="ARBA00022840"/>
    </source>
</evidence>
<keyword evidence="13 18" id="KW-1015">Disulfide bond</keyword>
<dbReference type="SUPFAM" id="SSF55729">
    <property type="entry name" value="Acyl-CoA N-acyltransferases (Nat)"/>
    <property type="match status" value="1"/>
</dbReference>
<dbReference type="Gene3D" id="3.10.250.10">
    <property type="entry name" value="SRCR-like domain"/>
    <property type="match status" value="3"/>
</dbReference>
<keyword evidence="9 17" id="KW-0547">Nucleotide-binding</keyword>
<dbReference type="InterPro" id="IPR001190">
    <property type="entry name" value="SRCR"/>
</dbReference>
<dbReference type="Pfam" id="PF13718">
    <property type="entry name" value="GNAT_acetyltr_2"/>
    <property type="match status" value="1"/>
</dbReference>
<dbReference type="PANTHER" id="PTHR10925:SF5">
    <property type="entry name" value="RNA CYTIDINE ACETYLTRANSFERASE"/>
    <property type="match status" value="1"/>
</dbReference>
<evidence type="ECO:0000256" key="11">
    <source>
        <dbReference type="ARBA" id="ARBA00022989"/>
    </source>
</evidence>
<evidence type="ECO:0000256" key="14">
    <source>
        <dbReference type="ARBA" id="ARBA00023180"/>
    </source>
</evidence>
<feature type="disulfide bond" evidence="18">
    <location>
        <begin position="694"/>
        <end position="704"/>
    </location>
</feature>
<evidence type="ECO:0000256" key="15">
    <source>
        <dbReference type="ARBA" id="ARBA00023315"/>
    </source>
</evidence>
<proteinExistence type="inferred from homology"/>
<dbReference type="EMBL" id="JAKMXF010000298">
    <property type="protein sequence ID" value="KAI6652694.1"/>
    <property type="molecule type" value="Genomic_DNA"/>
</dbReference>
<keyword evidence="12" id="KW-0472">Membrane</keyword>
<name>A0AAV7JUS4_9METZ</name>
<dbReference type="InterPro" id="IPR027992">
    <property type="entry name" value="tRNA_bind_dom"/>
</dbReference>
<dbReference type="GO" id="GO:0016020">
    <property type="term" value="C:membrane"/>
    <property type="evidence" value="ECO:0007669"/>
    <property type="project" value="UniProtKB-SubCell"/>
</dbReference>
<evidence type="ECO:0000256" key="5">
    <source>
        <dbReference type="ARBA" id="ARBA00022692"/>
    </source>
</evidence>
<dbReference type="InterPro" id="IPR036772">
    <property type="entry name" value="SRCR-like_dom_sf"/>
</dbReference>
<feature type="binding site" evidence="17">
    <location>
        <begin position="1200"/>
        <end position="1202"/>
    </location>
    <ligand>
        <name>acetyl-CoA</name>
        <dbReference type="ChEBI" id="CHEBI:57288"/>
    </ligand>
</feature>
<keyword evidence="11" id="KW-1133">Transmembrane helix</keyword>
<feature type="disulfide bond" evidence="18">
    <location>
        <begin position="579"/>
        <end position="589"/>
    </location>
</feature>
<feature type="domain" description="SRCR" evidence="19">
    <location>
        <begin position="626"/>
        <end position="729"/>
    </location>
</feature>
<feature type="disulfide bond" evidence="18">
    <location>
        <begin position="446"/>
        <end position="456"/>
    </location>
</feature>
<comment type="caution">
    <text evidence="20">The sequence shown here is derived from an EMBL/GenBank/DDBJ whole genome shotgun (WGS) entry which is preliminary data.</text>
</comment>
<evidence type="ECO:0000256" key="3">
    <source>
        <dbReference type="ARBA" id="ARBA00022552"/>
    </source>
</evidence>
<evidence type="ECO:0000256" key="16">
    <source>
        <dbReference type="ARBA" id="ARBA00068357"/>
    </source>
</evidence>
<comment type="similarity">
    <text evidence="17">Belongs to the RNA cytidine acetyltransferase family. NAT10 subfamily.</text>
</comment>
<dbReference type="CDD" id="cd04301">
    <property type="entry name" value="NAT_SF"/>
    <property type="match status" value="1"/>
</dbReference>
<dbReference type="GO" id="GO:0005730">
    <property type="term" value="C:nucleolus"/>
    <property type="evidence" value="ECO:0007669"/>
    <property type="project" value="UniProtKB-SubCell"/>
</dbReference>
<evidence type="ECO:0000256" key="18">
    <source>
        <dbReference type="PROSITE-ProRule" id="PRU00196"/>
    </source>
</evidence>
<accession>A0AAV7JUS4</accession>
<keyword evidence="14" id="KW-0325">Glycoprotein</keyword>
<dbReference type="GO" id="GO:0005524">
    <property type="term" value="F:ATP binding"/>
    <property type="evidence" value="ECO:0007669"/>
    <property type="project" value="UniProtKB-UniRule"/>
</dbReference>
<dbReference type="InterPro" id="IPR027417">
    <property type="entry name" value="P-loop_NTPase"/>
</dbReference>
<dbReference type="Proteomes" id="UP001165289">
    <property type="component" value="Unassembled WGS sequence"/>
</dbReference>
<comment type="catalytic activity">
    <reaction evidence="17">
        <text>a cytidine in tRNA + acetyl-CoA + ATP + H2O = an N(4)-acetylcytidine in tRNA + ADP + phosphate + CoA + H(+)</text>
        <dbReference type="Rhea" id="RHEA:53876"/>
        <dbReference type="Rhea" id="RHEA-COMP:13670"/>
        <dbReference type="Rhea" id="RHEA-COMP:13671"/>
        <dbReference type="ChEBI" id="CHEBI:15377"/>
        <dbReference type="ChEBI" id="CHEBI:15378"/>
        <dbReference type="ChEBI" id="CHEBI:30616"/>
        <dbReference type="ChEBI" id="CHEBI:43474"/>
        <dbReference type="ChEBI" id="CHEBI:57287"/>
        <dbReference type="ChEBI" id="CHEBI:57288"/>
        <dbReference type="ChEBI" id="CHEBI:74900"/>
        <dbReference type="ChEBI" id="CHEBI:82748"/>
        <dbReference type="ChEBI" id="CHEBI:456216"/>
    </reaction>
</comment>
<comment type="caution">
    <text evidence="17 18">Lacks conserved residue(s) required for the propagation of feature annotation.</text>
</comment>
<dbReference type="InterPro" id="IPR032672">
    <property type="entry name" value="TmcA/NAT10/Kre33"/>
</dbReference>
<dbReference type="GO" id="GO:0051391">
    <property type="term" value="P:tRNA acetylation"/>
    <property type="evidence" value="ECO:0007669"/>
    <property type="project" value="UniProtKB-UniRule"/>
</dbReference>
<evidence type="ECO:0000256" key="12">
    <source>
        <dbReference type="ARBA" id="ARBA00023136"/>
    </source>
</evidence>
<feature type="domain" description="SRCR" evidence="19">
    <location>
        <begin position="510"/>
        <end position="611"/>
    </location>
</feature>
<dbReference type="PROSITE" id="PS50287">
    <property type="entry name" value="SRCR_2"/>
    <property type="match status" value="3"/>
</dbReference>
<evidence type="ECO:0000256" key="7">
    <source>
        <dbReference type="ARBA" id="ARBA00022729"/>
    </source>
</evidence>
<dbReference type="GO" id="GO:0030686">
    <property type="term" value="C:90S preribosome"/>
    <property type="evidence" value="ECO:0007669"/>
    <property type="project" value="TreeGrafter"/>
</dbReference>
<dbReference type="Gene3D" id="3.40.50.300">
    <property type="entry name" value="P-loop containing nucleotide triphosphate hydrolases"/>
    <property type="match status" value="1"/>
</dbReference>
<dbReference type="InterPro" id="IPR033688">
    <property type="entry name" value="NAT10"/>
</dbReference>
<comment type="catalytic activity">
    <reaction evidence="17">
        <text>a cytidine in 18S rRNA + acetyl-CoA + ATP + H2O = an N(4)-acetylcytidine in 18S rRNA + ADP + phosphate + CoA + H(+)</text>
        <dbReference type="Rhea" id="RHEA:51424"/>
        <dbReference type="Rhea" id="RHEA-COMP:13575"/>
        <dbReference type="Rhea" id="RHEA-COMP:13576"/>
        <dbReference type="ChEBI" id="CHEBI:15377"/>
        <dbReference type="ChEBI" id="CHEBI:15378"/>
        <dbReference type="ChEBI" id="CHEBI:30616"/>
        <dbReference type="ChEBI" id="CHEBI:43474"/>
        <dbReference type="ChEBI" id="CHEBI:57287"/>
        <dbReference type="ChEBI" id="CHEBI:57288"/>
        <dbReference type="ChEBI" id="CHEBI:74900"/>
        <dbReference type="ChEBI" id="CHEBI:82748"/>
        <dbReference type="ChEBI" id="CHEBI:456216"/>
    </reaction>
</comment>
<dbReference type="HAMAP" id="MF_03211">
    <property type="entry name" value="RNA_acetyltr_Nat10"/>
    <property type="match status" value="1"/>
</dbReference>
<keyword evidence="15 17" id="KW-0012">Acyltransferase</keyword>
<dbReference type="PANTHER" id="PTHR10925">
    <property type="entry name" value="N-ACETYLTRANSFERASE 10"/>
    <property type="match status" value="1"/>
</dbReference>
<dbReference type="GO" id="GO:0000049">
    <property type="term" value="F:tRNA binding"/>
    <property type="evidence" value="ECO:0007669"/>
    <property type="project" value="TreeGrafter"/>
</dbReference>
<dbReference type="GO" id="GO:0016641">
    <property type="term" value="F:oxidoreductase activity, acting on the CH-NH2 group of donors, oxygen as acceptor"/>
    <property type="evidence" value="ECO:0007669"/>
    <property type="project" value="InterPro"/>
</dbReference>
<keyword evidence="5" id="KW-0812">Transmembrane</keyword>
<evidence type="ECO:0000259" key="19">
    <source>
        <dbReference type="PROSITE" id="PS50287"/>
    </source>
</evidence>
<feature type="binding site" evidence="17">
    <location>
        <position position="1300"/>
    </location>
    <ligand>
        <name>acetyl-CoA</name>
        <dbReference type="ChEBI" id="CHEBI:57288"/>
    </ligand>
</feature>
<keyword evidence="17" id="KW-0539">Nucleus</keyword>
<dbReference type="InterPro" id="IPR001695">
    <property type="entry name" value="Lysyl_oxidase"/>
</dbReference>
<gene>
    <name evidence="20" type="ORF">LOD99_4477</name>
</gene>
<evidence type="ECO:0000313" key="20">
    <source>
        <dbReference type="EMBL" id="KAI6652694.1"/>
    </source>
</evidence>
<dbReference type="GO" id="GO:0005507">
    <property type="term" value="F:copper ion binding"/>
    <property type="evidence" value="ECO:0007669"/>
    <property type="project" value="InterPro"/>
</dbReference>
<dbReference type="GO" id="GO:1990883">
    <property type="term" value="F:18S rRNA cytidine N-acetyltransferase activity"/>
    <property type="evidence" value="ECO:0007669"/>
    <property type="project" value="TreeGrafter"/>
</dbReference>
<keyword evidence="10 17" id="KW-0067">ATP-binding</keyword>
<dbReference type="SMART" id="SM00202">
    <property type="entry name" value="SR"/>
    <property type="match status" value="3"/>
</dbReference>
<dbReference type="Pfam" id="PF13725">
    <property type="entry name" value="tRNA_bind_2"/>
    <property type="match status" value="1"/>
</dbReference>
<dbReference type="FunFam" id="3.40.50.300:FF:002218">
    <property type="entry name" value="tRNA(Met) cytidine acetyltransferase TmcA"/>
    <property type="match status" value="1"/>
</dbReference>
<dbReference type="PRINTS" id="PR00074">
    <property type="entry name" value="LYSYLOXIDASE"/>
</dbReference>
<evidence type="ECO:0000256" key="13">
    <source>
        <dbReference type="ARBA" id="ARBA00023157"/>
    </source>
</evidence>
<dbReference type="Pfam" id="PF00530">
    <property type="entry name" value="SRCR"/>
    <property type="match status" value="3"/>
</dbReference>
<dbReference type="PRINTS" id="PR00258">
    <property type="entry name" value="SPERACTRCPTR"/>
</dbReference>
<dbReference type="FunFam" id="3.10.250.10:FF:000016">
    <property type="entry name" value="Scavenger receptor cysteine-rich protein type 12"/>
    <property type="match status" value="1"/>
</dbReference>
<keyword evidence="3 17" id="KW-0698">rRNA processing</keyword>
<keyword evidence="8" id="KW-0677">Repeat</keyword>
<keyword evidence="21" id="KW-1185">Reference proteome</keyword>
<feature type="binding site" evidence="17">
    <location>
        <begin position="1207"/>
        <end position="1213"/>
    </location>
    <ligand>
        <name>acetyl-CoA</name>
        <dbReference type="ChEBI" id="CHEBI:57288"/>
    </ligand>
</feature>
<comment type="subcellular location">
    <subcellularLocation>
        <location evidence="1">Membrane</location>
        <topology evidence="1">Single-pass membrane protein</topology>
    </subcellularLocation>
    <subcellularLocation>
        <location evidence="2 17">Nucleus</location>
        <location evidence="2 17">Nucleolus</location>
    </subcellularLocation>
</comment>
<keyword evidence="7" id="KW-0732">Signal</keyword>
<evidence type="ECO:0000256" key="17">
    <source>
        <dbReference type="HAMAP-Rule" id="MF_03211"/>
    </source>
</evidence>
<organism evidence="20 21">
    <name type="scientific">Oopsacas minuta</name>
    <dbReference type="NCBI Taxonomy" id="111878"/>
    <lineage>
        <taxon>Eukaryota</taxon>
        <taxon>Metazoa</taxon>
        <taxon>Porifera</taxon>
        <taxon>Hexactinellida</taxon>
        <taxon>Hexasterophora</taxon>
        <taxon>Lyssacinosida</taxon>
        <taxon>Leucopsacidae</taxon>
        <taxon>Oopsacas</taxon>
    </lineage>
</organism>
<dbReference type="GO" id="GO:1904812">
    <property type="term" value="P:rRNA acetylation involved in maturation of SSU-rRNA"/>
    <property type="evidence" value="ECO:0007669"/>
    <property type="project" value="InterPro"/>
</dbReference>
<dbReference type="InterPro" id="IPR000182">
    <property type="entry name" value="GNAT_dom"/>
</dbReference>
<evidence type="ECO:0000256" key="4">
    <source>
        <dbReference type="ARBA" id="ARBA00022679"/>
    </source>
</evidence>
<dbReference type="Pfam" id="PF05127">
    <property type="entry name" value="NAT10_TcmA_helicase"/>
    <property type="match status" value="1"/>
</dbReference>